<feature type="domain" description="SpoVR protein-like N-terminal" evidence="2">
    <location>
        <begin position="13"/>
        <end position="431"/>
    </location>
</feature>
<evidence type="ECO:0000313" key="4">
    <source>
        <dbReference type="EMBL" id="OAR03299.1"/>
    </source>
</evidence>
<dbReference type="PANTHER" id="PTHR30029">
    <property type="entry name" value="STAGE V SPORULATION PROTEIN R"/>
    <property type="match status" value="1"/>
</dbReference>
<feature type="compositionally biased region" description="Basic and acidic residues" evidence="1">
    <location>
        <begin position="196"/>
        <end position="205"/>
    </location>
</feature>
<gene>
    <name evidence="4" type="ORF">SA87_03835</name>
</gene>
<dbReference type="Proteomes" id="UP000243024">
    <property type="component" value="Unassembled WGS sequence"/>
</dbReference>
<dbReference type="Pfam" id="PF04293">
    <property type="entry name" value="SpoVR"/>
    <property type="match status" value="1"/>
</dbReference>
<name>A0A132N5X4_HYDSH</name>
<dbReference type="AlphaFoldDB" id="A0A132N5X4"/>
<dbReference type="EMBL" id="JXBB01000063">
    <property type="protein sequence ID" value="OAR03299.1"/>
    <property type="molecule type" value="Genomic_DNA"/>
</dbReference>
<evidence type="ECO:0000259" key="2">
    <source>
        <dbReference type="Pfam" id="PF04293"/>
    </source>
</evidence>
<proteinExistence type="predicted"/>
<comment type="caution">
    <text evidence="4">The sequence shown here is derived from an EMBL/GenBank/DDBJ whole genome shotgun (WGS) entry which is preliminary data.</text>
</comment>
<sequence length="510" mass="58509">MKGRLRRAEEDARLKERIEAVTAIAREMGLDFFPMRYHIIPADVMLAIGASGMPTRFSHWQFGKAFYRMKLHYDLGLSKIYELVINSDPCEAFLYEGNSLLQNTVIVAHVLAHSDFFKNNVYFSRTNRRMVDSMAASAERIRRYEIAYGERRVEAFLDAALSIQEHIDPYGTARETGFWWEDADAFYDAAVDGSDRRIEGSDRQGEAGSAEAPARGGGRVGGGDPPGKKRRWGLFADLWALDERLSGNDGKRSGAGGAEAEPPARRRFPPEPEKDVLLFILRYSTALEPWQRDILTIVHDEMRYFWPQLETKLMNEGWATYWHRKIMQALPLSPEEAIEFARMHAEIVKPYPGGINPYLLGWKMFETIEAKSGREGMFEARELDNDVSFIRNHLTEEVVRELDLFVYGRKDDVWQVETTDWTAVREALIRQRIGGGFPLIVVADGDFERRGELLLRHVHDGPELDVRSIEQTLPHVHRLWGRPVHLETVLEGRTVRFSYDGIRHDRTALA</sequence>
<dbReference type="InterPro" id="IPR056174">
    <property type="entry name" value="SpoVR_N"/>
</dbReference>
<protein>
    <recommendedName>
        <fullName evidence="6">Stage V sporulation protein involved in spore cortex synthesis (SpoVR)</fullName>
    </recommendedName>
</protein>
<reference evidence="4 5" key="1">
    <citation type="submission" date="2015-09" db="EMBL/GenBank/DDBJ databases">
        <title>Draft genome sequence of Hydrogenibacillus schlegelii DSM 2000.</title>
        <authorList>
            <person name="Hemp J."/>
        </authorList>
    </citation>
    <scope>NUCLEOTIDE SEQUENCE [LARGE SCALE GENOMIC DNA]</scope>
    <source>
        <strain evidence="4 5">MA 48</strain>
    </source>
</reference>
<feature type="region of interest" description="Disordered" evidence="1">
    <location>
        <begin position="196"/>
        <end position="229"/>
    </location>
</feature>
<dbReference type="RefSeq" id="WP_066203412.1">
    <property type="nucleotide sequence ID" value="NZ_JBDOQL010000230.1"/>
</dbReference>
<feature type="region of interest" description="Disordered" evidence="1">
    <location>
        <begin position="247"/>
        <end position="269"/>
    </location>
</feature>
<dbReference type="InterPro" id="IPR057008">
    <property type="entry name" value="SpoVR-like_C"/>
</dbReference>
<feature type="domain" description="SpoVR-like C-terminal" evidence="3">
    <location>
        <begin position="438"/>
        <end position="489"/>
    </location>
</feature>
<keyword evidence="5" id="KW-1185">Reference proteome</keyword>
<dbReference type="STRING" id="1484.SA87_03835"/>
<dbReference type="Pfam" id="PF24755">
    <property type="entry name" value="SpoVR_C"/>
    <property type="match status" value="1"/>
</dbReference>
<evidence type="ECO:0008006" key="6">
    <source>
        <dbReference type="Google" id="ProtNLM"/>
    </source>
</evidence>
<evidence type="ECO:0000313" key="5">
    <source>
        <dbReference type="Proteomes" id="UP000243024"/>
    </source>
</evidence>
<dbReference type="OrthoDB" id="9784270at2"/>
<evidence type="ECO:0000256" key="1">
    <source>
        <dbReference type="SAM" id="MobiDB-lite"/>
    </source>
</evidence>
<dbReference type="InterPro" id="IPR007390">
    <property type="entry name" value="Spore_V_R"/>
</dbReference>
<feature type="compositionally biased region" description="Gly residues" evidence="1">
    <location>
        <begin position="215"/>
        <end position="225"/>
    </location>
</feature>
<evidence type="ECO:0000259" key="3">
    <source>
        <dbReference type="Pfam" id="PF24755"/>
    </source>
</evidence>
<dbReference type="PANTHER" id="PTHR30029:SF2">
    <property type="entry name" value="STAGE V SPORULATION PROTEIN R"/>
    <property type="match status" value="1"/>
</dbReference>
<accession>A0A132N5X4</accession>
<organism evidence="4 5">
    <name type="scientific">Hydrogenibacillus schlegelii</name>
    <name type="common">Bacillus schlegelii</name>
    <dbReference type="NCBI Taxonomy" id="1484"/>
    <lineage>
        <taxon>Bacteria</taxon>
        <taxon>Bacillati</taxon>
        <taxon>Bacillota</taxon>
        <taxon>Bacilli</taxon>
        <taxon>Bacillales</taxon>
        <taxon>Bacillales Family X. Incertae Sedis</taxon>
        <taxon>Hydrogenibacillus</taxon>
    </lineage>
</organism>